<dbReference type="Proteomes" id="UP001499988">
    <property type="component" value="Unassembled WGS sequence"/>
</dbReference>
<evidence type="ECO:0000313" key="11">
    <source>
        <dbReference type="EMBL" id="GAA4874945.1"/>
    </source>
</evidence>
<dbReference type="PANTHER" id="PTHR30134:SF2">
    <property type="entry name" value="HYDROGENASE MATURATION FACTOR HYPB"/>
    <property type="match status" value="1"/>
</dbReference>
<dbReference type="InterPro" id="IPR003495">
    <property type="entry name" value="CobW/HypB/UreG_nucleotide-bd"/>
</dbReference>
<keyword evidence="7" id="KW-0342">GTP-binding</keyword>
<gene>
    <name evidence="11" type="primary">hypB_1</name>
    <name evidence="11" type="ORF">GCM10023333_05130</name>
</gene>
<dbReference type="PANTHER" id="PTHR30134">
    <property type="entry name" value="HYDROGENASE PROTEIN ASSEMBLY PROTEIN, NICKEL CHAPERONE"/>
    <property type="match status" value="1"/>
</dbReference>
<dbReference type="NCBIfam" id="NF007775">
    <property type="entry name" value="PRK10463.1"/>
    <property type="match status" value="1"/>
</dbReference>
<feature type="compositionally biased region" description="Basic and acidic residues" evidence="9">
    <location>
        <begin position="102"/>
        <end position="116"/>
    </location>
</feature>
<evidence type="ECO:0000256" key="8">
    <source>
        <dbReference type="ARBA" id="ARBA00035238"/>
    </source>
</evidence>
<dbReference type="InterPro" id="IPR004392">
    <property type="entry name" value="Hyd_mat_HypB"/>
</dbReference>
<sequence>MCTVCGCAEGNVKIEGEHGHSHDHQGQGHSHGHEHDHDHHHPHPRPAGSKVIHKTVHRYQHQGDVHHHYHFHVASVEQAQQLMADPTQHSQPHSQPHSHPHSHLDAHQHEHAHQPEHQSAPAESATLDFDALLAEEFEPEEYDGELDYGQGPAHAHAPGMSQQKMVQVEMDILGANDALADANRARFDNDCLLVLNLVSSPGSGKTTLLTTTVDELKEDYSLAVIEGDQETANDAERIRATGVPAVQVNTGKGCHLDAAMVGRAADQLDLEEAGILFIENVGNLVCPAEFDLGEDHKIAILSVTEGEDKPLKYPDMFAASDVMLITKTDLLPYVEFDVEACIANARQVNPEIEVFQLSSTTGEGMEEWLAWVAKQVPVCA</sequence>
<dbReference type="NCBIfam" id="TIGR00073">
    <property type="entry name" value="hypB"/>
    <property type="match status" value="1"/>
</dbReference>
<dbReference type="SUPFAM" id="SSF52540">
    <property type="entry name" value="P-loop containing nucleoside triphosphate hydrolases"/>
    <property type="match status" value="1"/>
</dbReference>
<feature type="compositionally biased region" description="Basic and acidic residues" evidence="9">
    <location>
        <begin position="16"/>
        <end position="39"/>
    </location>
</feature>
<proteinExistence type="inferred from homology"/>
<keyword evidence="12" id="KW-1185">Reference proteome</keyword>
<feature type="domain" description="CobW/HypB/UreG nucleotide-binding" evidence="10">
    <location>
        <begin position="194"/>
        <end position="355"/>
    </location>
</feature>
<dbReference type="Gene3D" id="3.40.50.300">
    <property type="entry name" value="P-loop containing nucleotide triphosphate hydrolases"/>
    <property type="match status" value="1"/>
</dbReference>
<keyword evidence="5" id="KW-0378">Hydrolase</keyword>
<comment type="similarity">
    <text evidence="1">Belongs to the SIMIBI class G3E GTPase family. HypB/HupM subfamily.</text>
</comment>
<evidence type="ECO:0000256" key="4">
    <source>
        <dbReference type="ARBA" id="ARBA00022741"/>
    </source>
</evidence>
<evidence type="ECO:0000256" key="5">
    <source>
        <dbReference type="ARBA" id="ARBA00022801"/>
    </source>
</evidence>
<feature type="region of interest" description="Disordered" evidence="9">
    <location>
        <begin position="141"/>
        <end position="161"/>
    </location>
</feature>
<name>A0ABP9EKZ6_9GAMM</name>
<dbReference type="InterPro" id="IPR027417">
    <property type="entry name" value="P-loop_NTPase"/>
</dbReference>
<dbReference type="RefSeq" id="WP_345333106.1">
    <property type="nucleotide sequence ID" value="NZ_BAABJZ010000006.1"/>
</dbReference>
<feature type="region of interest" description="Disordered" evidence="9">
    <location>
        <begin position="83"/>
        <end position="123"/>
    </location>
</feature>
<dbReference type="EMBL" id="BAABJZ010000006">
    <property type="protein sequence ID" value="GAA4874945.1"/>
    <property type="molecule type" value="Genomic_DNA"/>
</dbReference>
<evidence type="ECO:0000256" key="9">
    <source>
        <dbReference type="SAM" id="MobiDB-lite"/>
    </source>
</evidence>
<evidence type="ECO:0000256" key="3">
    <source>
        <dbReference type="ARBA" id="ARBA00022723"/>
    </source>
</evidence>
<accession>A0ABP9EKZ6</accession>
<feature type="region of interest" description="Disordered" evidence="9">
    <location>
        <begin position="16"/>
        <end position="49"/>
    </location>
</feature>
<evidence type="ECO:0000256" key="7">
    <source>
        <dbReference type="ARBA" id="ARBA00023134"/>
    </source>
</evidence>
<evidence type="ECO:0000256" key="2">
    <source>
        <dbReference type="ARBA" id="ARBA00022596"/>
    </source>
</evidence>
<evidence type="ECO:0000256" key="6">
    <source>
        <dbReference type="ARBA" id="ARBA00022833"/>
    </source>
</evidence>
<keyword evidence="6" id="KW-0862">Zinc</keyword>
<keyword evidence="2" id="KW-0533">Nickel</keyword>
<dbReference type="Pfam" id="PF02492">
    <property type="entry name" value="cobW"/>
    <property type="match status" value="1"/>
</dbReference>
<evidence type="ECO:0000313" key="12">
    <source>
        <dbReference type="Proteomes" id="UP001499988"/>
    </source>
</evidence>
<reference evidence="12" key="1">
    <citation type="journal article" date="2019" name="Int. J. Syst. Evol. Microbiol.">
        <title>The Global Catalogue of Microorganisms (GCM) 10K type strain sequencing project: providing services to taxonomists for standard genome sequencing and annotation.</title>
        <authorList>
            <consortium name="The Broad Institute Genomics Platform"/>
            <consortium name="The Broad Institute Genome Sequencing Center for Infectious Disease"/>
            <person name="Wu L."/>
            <person name="Ma J."/>
        </authorList>
    </citation>
    <scope>NUCLEOTIDE SEQUENCE [LARGE SCALE GENOMIC DNA]</scope>
    <source>
        <strain evidence="12">JCM 18401</strain>
    </source>
</reference>
<organism evidence="11 12">
    <name type="scientific">Ferrimonas pelagia</name>
    <dbReference type="NCBI Taxonomy" id="1177826"/>
    <lineage>
        <taxon>Bacteria</taxon>
        <taxon>Pseudomonadati</taxon>
        <taxon>Pseudomonadota</taxon>
        <taxon>Gammaproteobacteria</taxon>
        <taxon>Alteromonadales</taxon>
        <taxon>Ferrimonadaceae</taxon>
        <taxon>Ferrimonas</taxon>
    </lineage>
</organism>
<keyword evidence="4" id="KW-0547">Nucleotide-binding</keyword>
<dbReference type="CDD" id="cd05390">
    <property type="entry name" value="HypB"/>
    <property type="match status" value="1"/>
</dbReference>
<keyword evidence="3" id="KW-0479">Metal-binding</keyword>
<comment type="caution">
    <text evidence="11">The sequence shown here is derived from an EMBL/GenBank/DDBJ whole genome shotgun (WGS) entry which is preliminary data.</text>
</comment>
<protein>
    <recommendedName>
        <fullName evidence="8">Hydrogenase maturation factor HypB</fullName>
    </recommendedName>
</protein>
<evidence type="ECO:0000256" key="1">
    <source>
        <dbReference type="ARBA" id="ARBA00006211"/>
    </source>
</evidence>
<evidence type="ECO:0000259" key="10">
    <source>
        <dbReference type="Pfam" id="PF02492"/>
    </source>
</evidence>